<feature type="compositionally biased region" description="Polar residues" evidence="1">
    <location>
        <begin position="972"/>
        <end position="994"/>
    </location>
</feature>
<evidence type="ECO:0000256" key="1">
    <source>
        <dbReference type="SAM" id="MobiDB-lite"/>
    </source>
</evidence>
<sequence>MSVAAFGDHHDPHDVSFESFIDADAIADHNDSADQQHDAQSEPAASVPPVSASLSTGAPNAMHLHHHMPMSTSLPNTPKMASSFSFGGSAMGGHHNESSLNHLSFEWDDMNGNHNGESLSHQALSASLPGASQPDLHGMPGLAYDSTSTPSDASSWSSATGRRSLDDVAIHPSHYSSDGPTTGGGFGMSSMHGRSVSLNLHDLPHSSMGDDLIAQAPPQSRGQQPFIKMEQNDHMPFDDAHLQGIHHTGVYEAAAAAATDQTAATPPSEKRRKLEQEANAAKKDASTASKTTAASKKASSKRKPSQSGSASVNGAEDQSADCSSVTGADESNAQSNDDDGEQDESNGAATRKPAAKGKKPPPSASQFTESGKPFPVIDTSAAHSSLFVPPDTSGLTKREARLVKNRAAAFLSRQRKREQFELLEKQCKSICRLTWRMWETIAGPGADIDALEQTVLPAIFAEESPDVRDCLEQIVAAKGASIAPTEESIANGTHSSRQESSPPADNRASPSRGCANAGHKREREEEKGSGDKSSQSATIESLRSELAAAHKRETRLRTTLAEERTRWASTMPSAAAAPSDLDGSAGQIIPPFYPMHPGAGANGLSHLIDPSSAFAPSSERVFREGRSAGSGLSLTIAPQLTAADVDAAITPRPDRSSKREGRSDDGASRYAHRQQHQQSRDISRASSQPLSSTVSSQGFALAPTSASGVPASTRRATSSMALMVLLFGFALFGSGSLPSGSDMPRMGMTRLAPMNGAFSSVGGLFDPLATSSGPDPLGFLHRKREEEDDEEMDIGDGRPSSHLSASDLALHLPASVASQLDDVADLLPMCSLDDVSSGSEEARRALLERLQQRASQGQWKGLEGQQQMQNAFILLDNEEEAATGDGQAASGTGTPSEANTAMNDRTSAPRKLKLFLAQTRQGGAFAETDRASERDVSASSSGPSTVPSSPTAVASPSSSHSDDIFEDAGVKTPTSSSSELPATPSQRIGSGKTFQTDDDDDYGMSFLELEFSLSGKRLVKNEAELANLINRAAAQHVDGRASKAKSRN</sequence>
<feature type="compositionally biased region" description="Polar residues" evidence="1">
    <location>
        <begin position="320"/>
        <end position="335"/>
    </location>
</feature>
<feature type="compositionally biased region" description="Basic and acidic residues" evidence="1">
    <location>
        <begin position="519"/>
        <end position="530"/>
    </location>
</feature>
<feature type="region of interest" description="Disordered" evidence="1">
    <location>
        <begin position="881"/>
        <end position="905"/>
    </location>
</feature>
<feature type="compositionally biased region" description="Basic and acidic residues" evidence="1">
    <location>
        <begin position="927"/>
        <end position="936"/>
    </location>
</feature>
<protein>
    <recommendedName>
        <fullName evidence="4">BZIP domain-containing protein</fullName>
    </recommendedName>
</protein>
<dbReference type="CDD" id="cd14812">
    <property type="entry name" value="bZIP_u3"/>
    <property type="match status" value="1"/>
</dbReference>
<dbReference type="SUPFAM" id="SSF57959">
    <property type="entry name" value="Leucine zipper domain"/>
    <property type="match status" value="1"/>
</dbReference>
<reference evidence="2 3" key="1">
    <citation type="journal article" date="2018" name="Mol. Biol. Evol.">
        <title>Broad Genomic Sampling Reveals a Smut Pathogenic Ancestry of the Fungal Clade Ustilaginomycotina.</title>
        <authorList>
            <person name="Kijpornyongpan T."/>
            <person name="Mondo S.J."/>
            <person name="Barry K."/>
            <person name="Sandor L."/>
            <person name="Lee J."/>
            <person name="Lipzen A."/>
            <person name="Pangilinan J."/>
            <person name="LaButti K."/>
            <person name="Hainaut M."/>
            <person name="Henrissat B."/>
            <person name="Grigoriev I.V."/>
            <person name="Spatafora J.W."/>
            <person name="Aime M.C."/>
        </authorList>
    </citation>
    <scope>NUCLEOTIDE SEQUENCE [LARGE SCALE GENOMIC DNA]</scope>
    <source>
        <strain evidence="2 3">MCA 4718</strain>
    </source>
</reference>
<organism evidence="2 3">
    <name type="scientific">Pseudomicrostroma glucosiphilum</name>
    <dbReference type="NCBI Taxonomy" id="1684307"/>
    <lineage>
        <taxon>Eukaryota</taxon>
        <taxon>Fungi</taxon>
        <taxon>Dikarya</taxon>
        <taxon>Basidiomycota</taxon>
        <taxon>Ustilaginomycotina</taxon>
        <taxon>Exobasidiomycetes</taxon>
        <taxon>Microstromatales</taxon>
        <taxon>Microstromatales incertae sedis</taxon>
        <taxon>Pseudomicrostroma</taxon>
    </lineage>
</organism>
<feature type="compositionally biased region" description="Basic and acidic residues" evidence="1">
    <location>
        <begin position="268"/>
        <end position="285"/>
    </location>
</feature>
<feature type="compositionally biased region" description="Polar residues" evidence="1">
    <location>
        <begin position="488"/>
        <end position="503"/>
    </location>
</feature>
<evidence type="ECO:0000313" key="3">
    <source>
        <dbReference type="Proteomes" id="UP000245942"/>
    </source>
</evidence>
<feature type="region of interest" description="Disordered" evidence="1">
    <location>
        <begin position="127"/>
        <end position="222"/>
    </location>
</feature>
<dbReference type="OrthoDB" id="674948at2759"/>
<dbReference type="AlphaFoldDB" id="A0A316UA99"/>
<feature type="region of interest" description="Disordered" evidence="1">
    <location>
        <begin position="923"/>
        <end position="999"/>
    </location>
</feature>
<dbReference type="Proteomes" id="UP000245942">
    <property type="component" value="Unassembled WGS sequence"/>
</dbReference>
<dbReference type="GeneID" id="37011111"/>
<feature type="compositionally biased region" description="Low complexity" evidence="1">
    <location>
        <begin position="286"/>
        <end position="297"/>
    </location>
</feature>
<name>A0A316UA99_9BASI</name>
<feature type="region of interest" description="Disordered" evidence="1">
    <location>
        <begin position="256"/>
        <end position="375"/>
    </location>
</feature>
<gene>
    <name evidence="2" type="ORF">BCV69DRAFT_154746</name>
</gene>
<proteinExistence type="predicted"/>
<feature type="compositionally biased region" description="Low complexity" evidence="1">
    <location>
        <begin position="686"/>
        <end position="696"/>
    </location>
</feature>
<feature type="compositionally biased region" description="Low complexity" evidence="1">
    <location>
        <begin position="43"/>
        <end position="53"/>
    </location>
</feature>
<feature type="compositionally biased region" description="Low complexity" evidence="1">
    <location>
        <begin position="145"/>
        <end position="160"/>
    </location>
</feature>
<feature type="region of interest" description="Disordered" evidence="1">
    <location>
        <begin position="485"/>
        <end position="540"/>
    </location>
</feature>
<feature type="compositionally biased region" description="Low complexity" evidence="1">
    <location>
        <begin position="256"/>
        <end position="265"/>
    </location>
</feature>
<feature type="compositionally biased region" description="Basic and acidic residues" evidence="1">
    <location>
        <begin position="30"/>
        <end position="40"/>
    </location>
</feature>
<dbReference type="RefSeq" id="XP_025348928.1">
    <property type="nucleotide sequence ID" value="XM_025489377.1"/>
</dbReference>
<feature type="compositionally biased region" description="Polar residues" evidence="1">
    <location>
        <begin position="889"/>
        <end position="905"/>
    </location>
</feature>
<feature type="region of interest" description="Disordered" evidence="1">
    <location>
        <begin position="30"/>
        <end position="76"/>
    </location>
</feature>
<dbReference type="GO" id="GO:0003700">
    <property type="term" value="F:DNA-binding transcription factor activity"/>
    <property type="evidence" value="ECO:0007669"/>
    <property type="project" value="InterPro"/>
</dbReference>
<dbReference type="EMBL" id="KZ819324">
    <property type="protein sequence ID" value="PWN21768.1"/>
    <property type="molecule type" value="Genomic_DNA"/>
</dbReference>
<keyword evidence="3" id="KW-1185">Reference proteome</keyword>
<dbReference type="STRING" id="1684307.A0A316UA99"/>
<feature type="region of interest" description="Disordered" evidence="1">
    <location>
        <begin position="784"/>
        <end position="803"/>
    </location>
</feature>
<feature type="region of interest" description="Disordered" evidence="1">
    <location>
        <begin position="644"/>
        <end position="711"/>
    </location>
</feature>
<feature type="compositionally biased region" description="Basic and acidic residues" evidence="1">
    <location>
        <begin position="652"/>
        <end position="667"/>
    </location>
</feature>
<feature type="compositionally biased region" description="Low complexity" evidence="1">
    <location>
        <begin position="937"/>
        <end position="959"/>
    </location>
</feature>
<evidence type="ECO:0000313" key="2">
    <source>
        <dbReference type="EMBL" id="PWN21768.1"/>
    </source>
</evidence>
<feature type="compositionally biased region" description="Polar residues" evidence="1">
    <location>
        <begin position="531"/>
        <end position="540"/>
    </location>
</feature>
<accession>A0A316UA99</accession>
<evidence type="ECO:0008006" key="4">
    <source>
        <dbReference type="Google" id="ProtNLM"/>
    </source>
</evidence>
<dbReference type="InterPro" id="IPR046347">
    <property type="entry name" value="bZIP_sf"/>
</dbReference>